<organism evidence="3 4">
    <name type="scientific">Candidatus Sungbacteria bacterium RIFCSPHIGHO2_02_FULL_49_12</name>
    <dbReference type="NCBI Taxonomy" id="1802271"/>
    <lineage>
        <taxon>Bacteria</taxon>
        <taxon>Candidatus Sungiibacteriota</taxon>
    </lineage>
</organism>
<dbReference type="PANTHER" id="PTHR43977">
    <property type="entry name" value="STRUCTURAL MAINTENANCE OF CHROMOSOMES PROTEIN 3"/>
    <property type="match status" value="1"/>
</dbReference>
<evidence type="ECO:0000259" key="2">
    <source>
        <dbReference type="Pfam" id="PF02463"/>
    </source>
</evidence>
<protein>
    <recommendedName>
        <fullName evidence="2">RecF/RecN/SMC N-terminal domain-containing protein</fullName>
    </recommendedName>
</protein>
<dbReference type="AlphaFoldDB" id="A0A1G2KNA1"/>
<dbReference type="STRING" id="1802271.A3C11_03465"/>
<feature type="coiled-coil region" evidence="1">
    <location>
        <begin position="522"/>
        <end position="563"/>
    </location>
</feature>
<dbReference type="InterPro" id="IPR027417">
    <property type="entry name" value="P-loop_NTPase"/>
</dbReference>
<dbReference type="SUPFAM" id="SSF52540">
    <property type="entry name" value="P-loop containing nucleoside triphosphate hydrolases"/>
    <property type="match status" value="1"/>
</dbReference>
<dbReference type="Proteomes" id="UP000177362">
    <property type="component" value="Unassembled WGS sequence"/>
</dbReference>
<gene>
    <name evidence="3" type="ORF">A3C11_03465</name>
</gene>
<keyword evidence="1" id="KW-0175">Coiled coil</keyword>
<dbReference type="EMBL" id="MHQJ01000037">
    <property type="protein sequence ID" value="OHA00754.1"/>
    <property type="molecule type" value="Genomic_DNA"/>
</dbReference>
<evidence type="ECO:0000313" key="3">
    <source>
        <dbReference type="EMBL" id="OHA00754.1"/>
    </source>
</evidence>
<reference evidence="3 4" key="1">
    <citation type="journal article" date="2016" name="Nat. Commun.">
        <title>Thousands of microbial genomes shed light on interconnected biogeochemical processes in an aquifer system.</title>
        <authorList>
            <person name="Anantharaman K."/>
            <person name="Brown C.T."/>
            <person name="Hug L.A."/>
            <person name="Sharon I."/>
            <person name="Castelle C.J."/>
            <person name="Probst A.J."/>
            <person name="Thomas B.C."/>
            <person name="Singh A."/>
            <person name="Wilkins M.J."/>
            <person name="Karaoz U."/>
            <person name="Brodie E.L."/>
            <person name="Williams K.H."/>
            <person name="Hubbard S.S."/>
            <person name="Banfield J.F."/>
        </authorList>
    </citation>
    <scope>NUCLEOTIDE SEQUENCE [LARGE SCALE GENOMIC DNA]</scope>
</reference>
<feature type="coiled-coil region" evidence="1">
    <location>
        <begin position="379"/>
        <end position="455"/>
    </location>
</feature>
<accession>A0A1G2KNA1</accession>
<dbReference type="Pfam" id="PF02463">
    <property type="entry name" value="SMC_N"/>
    <property type="match status" value="1"/>
</dbReference>
<evidence type="ECO:0000313" key="4">
    <source>
        <dbReference type="Proteomes" id="UP000177362"/>
    </source>
</evidence>
<dbReference type="InterPro" id="IPR003395">
    <property type="entry name" value="RecF/RecN/SMC_N"/>
</dbReference>
<dbReference type="Gene3D" id="3.40.50.300">
    <property type="entry name" value="P-loop containing nucleotide triphosphate hydrolases"/>
    <property type="match status" value="2"/>
</dbReference>
<evidence type="ECO:0000256" key="1">
    <source>
        <dbReference type="SAM" id="Coils"/>
    </source>
</evidence>
<feature type="coiled-coil region" evidence="1">
    <location>
        <begin position="255"/>
        <end position="309"/>
    </location>
</feature>
<sequence length="730" mass="82424">MRLSKLEISGFKSFAKPTVLEFSAPVSAIVGPNGSGKSNVAEAIRWVLGEQSMKSLRGKRGEDLIFNGSDKAAKLGKASVSLVFDNKDGKIPLDFPEVRISRKIFRDGTNEYLLNDSNVRLKDIVELIARMGLGETKHNIIGQGEVDRWLLSSSRDRKEILEEALGLKVYQLKKVESERKLAATETNMAQVESLLREIAPHIKFLKHQAEKAEARGVLEEELLHLERVYFAKLLAEIEIEESAIAKDAAPFEKELAAAEERINIILRQIEERERGVVKSEDLAVLEKDVGRIEENYREVEREFGRAEGRATAEREKISRPLMRITDAIYVKEKILAVLADIRGVAENPVAAASLLPQLAEKLELLLRDLEKGKVEVEPDAASRQELEQLESQVRELEKKLQVVAADLGRAKEELRAKESRWRTHESDLRKFERELREAEEARAKLRSQLERAGFEREKLSLRRADFDKEIGLANLSVLQIREVSRDDVARALPAQELFKKIERLRGKLEEIGGIDVAVVKEYHDTEARHEFLAGELDDLKKAAVSLKELIATLENQIEEDFENGFKKINEGFNHYFQLIFGGGKAKLSYQELRIRNKELGDTEEETNGEEAEYGIDIDVDIPRKRIKSLAMLSGGERALTSIALLFAMVLVNPPPFLVLDETDAALDEANSQKYANTLADLSQKSQLIIITHNRETMLRAGILYGVTMGDDGVSKLLSIKFEEGERYVNR</sequence>
<comment type="caution">
    <text evidence="3">The sequence shown here is derived from an EMBL/GenBank/DDBJ whole genome shotgun (WGS) entry which is preliminary data.</text>
</comment>
<name>A0A1G2KNA1_9BACT</name>
<proteinExistence type="predicted"/>
<feature type="domain" description="RecF/RecN/SMC N-terminal" evidence="2">
    <location>
        <begin position="3"/>
        <end position="714"/>
    </location>
</feature>